<sequence length="245" mass="25712">MPPASGAPMPIVLITRPEPEGSAMAVAVAERFPGVRCLLSPLQEIRFHQLNLPEAEPVFTSRNGVRAWQRAGGAGGRAYCVGDATAQLARAAGLEAISAGGDAEALVRMLLELRPEGPLVHLRGAQHRGSLAERLRAEGLKIKALEAYAQVPVPLNAEALAAGQGHAPVIVPLYSPGAARRFAEQWHGTAPLLLGAISQAALAPVEHMETFHRSHAAQPDGESMLMLLSGLIAAAHQLEAERGGD</sequence>
<name>A0ABX4ML24_9RHOB</name>
<evidence type="ECO:0000313" key="3">
    <source>
        <dbReference type="Proteomes" id="UP000231702"/>
    </source>
</evidence>
<dbReference type="Gene3D" id="3.40.50.10090">
    <property type="match status" value="2"/>
</dbReference>
<protein>
    <submittedName>
        <fullName evidence="2">Uroporphyrinogen-III synthase</fullName>
    </submittedName>
</protein>
<dbReference type="Proteomes" id="UP000231702">
    <property type="component" value="Unassembled WGS sequence"/>
</dbReference>
<proteinExistence type="predicted"/>
<dbReference type="InterPro" id="IPR036108">
    <property type="entry name" value="4pyrrol_syn_uPrphyn_synt_sf"/>
</dbReference>
<comment type="caution">
    <text evidence="2">The sequence shown here is derived from an EMBL/GenBank/DDBJ whole genome shotgun (WGS) entry which is preliminary data.</text>
</comment>
<dbReference type="SUPFAM" id="SSF69618">
    <property type="entry name" value="HemD-like"/>
    <property type="match status" value="1"/>
</dbReference>
<evidence type="ECO:0000313" key="2">
    <source>
        <dbReference type="EMBL" id="PJE27514.1"/>
    </source>
</evidence>
<dbReference type="InterPro" id="IPR003754">
    <property type="entry name" value="4pyrrol_synth_uPrphyn_synth"/>
</dbReference>
<reference evidence="2 3" key="1">
    <citation type="journal article" date="2018" name="Int. J. Syst. Evol. Microbiol.">
        <title>Pseudooceanicola lipolyticus sp. nov., a marine alphaproteobacterium, reclassification of Oceanicola flagellatus as Pseudooceanicola flagellatus comb. nov. and emended description of the genus Pseudooceanicola.</title>
        <authorList>
            <person name="Huang M.-M."/>
            <person name="Guo L.-L."/>
            <person name="Wu Y.-H."/>
            <person name="Lai Q.-L."/>
            <person name="Shao Z.-Z."/>
            <person name="Wang C.-S."/>
            <person name="Wu M."/>
            <person name="Xu X.-W."/>
        </authorList>
    </citation>
    <scope>NUCLEOTIDE SEQUENCE [LARGE SCALE GENOMIC DNA]</scope>
    <source>
        <strain evidence="2 3">Ar-45</strain>
    </source>
</reference>
<dbReference type="EMBL" id="PGTD01000017">
    <property type="protein sequence ID" value="PJE27514.1"/>
    <property type="molecule type" value="Genomic_DNA"/>
</dbReference>
<keyword evidence="3" id="KW-1185">Reference proteome</keyword>
<dbReference type="Pfam" id="PF02602">
    <property type="entry name" value="HEM4"/>
    <property type="match status" value="1"/>
</dbReference>
<dbReference type="CDD" id="cd06578">
    <property type="entry name" value="HemD"/>
    <property type="match status" value="1"/>
</dbReference>
<gene>
    <name evidence="2" type="ORF">CVM39_13070</name>
</gene>
<organism evidence="2 3">
    <name type="scientific">Pseudooceanicola antarcticus</name>
    <dbReference type="NCBI Taxonomy" id="1247613"/>
    <lineage>
        <taxon>Bacteria</taxon>
        <taxon>Pseudomonadati</taxon>
        <taxon>Pseudomonadota</taxon>
        <taxon>Alphaproteobacteria</taxon>
        <taxon>Rhodobacterales</taxon>
        <taxon>Paracoccaceae</taxon>
        <taxon>Pseudooceanicola</taxon>
    </lineage>
</organism>
<feature type="domain" description="Tetrapyrrole biosynthesis uroporphyrinogen III synthase" evidence="1">
    <location>
        <begin position="34"/>
        <end position="225"/>
    </location>
</feature>
<accession>A0ABX4ML24</accession>
<evidence type="ECO:0000259" key="1">
    <source>
        <dbReference type="Pfam" id="PF02602"/>
    </source>
</evidence>